<feature type="region of interest" description="Disordered" evidence="6">
    <location>
        <begin position="132"/>
        <end position="180"/>
    </location>
</feature>
<evidence type="ECO:0000256" key="8">
    <source>
        <dbReference type="SAM" id="SignalP"/>
    </source>
</evidence>
<feature type="transmembrane region" description="Helical" evidence="7">
    <location>
        <begin position="1185"/>
        <end position="1202"/>
    </location>
</feature>
<keyword evidence="4 5" id="KW-0720">Serine protease</keyword>
<evidence type="ECO:0000256" key="4">
    <source>
        <dbReference type="ARBA" id="ARBA00022825"/>
    </source>
</evidence>
<dbReference type="EMBL" id="QSGD01000033">
    <property type="protein sequence ID" value="RHB03680.1"/>
    <property type="molecule type" value="Genomic_DNA"/>
</dbReference>
<feature type="compositionally biased region" description="Gly residues" evidence="6">
    <location>
        <begin position="480"/>
        <end position="489"/>
    </location>
</feature>
<dbReference type="Proteomes" id="UP000285288">
    <property type="component" value="Unassembled WGS sequence"/>
</dbReference>
<feature type="active site" description="Charge relay system" evidence="5">
    <location>
        <position position="428"/>
    </location>
</feature>
<name>A0A413UBS1_9FIRM</name>
<accession>A0A413UBS1</accession>
<evidence type="ECO:0000256" key="5">
    <source>
        <dbReference type="PROSITE-ProRule" id="PRU01240"/>
    </source>
</evidence>
<evidence type="ECO:0000256" key="6">
    <source>
        <dbReference type="SAM" id="MobiDB-lite"/>
    </source>
</evidence>
<feature type="compositionally biased region" description="Basic and acidic residues" evidence="6">
    <location>
        <begin position="158"/>
        <end position="180"/>
    </location>
</feature>
<dbReference type="SUPFAM" id="SSF49478">
    <property type="entry name" value="Cna protein B-type domain"/>
    <property type="match status" value="1"/>
</dbReference>
<dbReference type="PANTHER" id="PTHR43806:SF11">
    <property type="entry name" value="CEREVISIN-RELATED"/>
    <property type="match status" value="1"/>
</dbReference>
<dbReference type="Pfam" id="PF17802">
    <property type="entry name" value="SpaA"/>
    <property type="match status" value="4"/>
</dbReference>
<feature type="domain" description="SpaA-like prealbumin fold" evidence="9">
    <location>
        <begin position="938"/>
        <end position="1020"/>
    </location>
</feature>
<comment type="similarity">
    <text evidence="1 5">Belongs to the peptidase S8 family.</text>
</comment>
<evidence type="ECO:0000256" key="7">
    <source>
        <dbReference type="SAM" id="Phobius"/>
    </source>
</evidence>
<dbReference type="Gene3D" id="2.60.40.10">
    <property type="entry name" value="Immunoglobulins"/>
    <property type="match status" value="4"/>
</dbReference>
<dbReference type="InterPro" id="IPR013783">
    <property type="entry name" value="Ig-like_fold"/>
</dbReference>
<comment type="caution">
    <text evidence="10">The sequence shown here is derived from an EMBL/GenBank/DDBJ whole genome shotgun (WGS) entry which is preliminary data.</text>
</comment>
<proteinExistence type="inferred from homology"/>
<dbReference type="InterPro" id="IPR041033">
    <property type="entry name" value="SpaA_PFL_dom_1"/>
</dbReference>
<dbReference type="GO" id="GO:0004252">
    <property type="term" value="F:serine-type endopeptidase activity"/>
    <property type="evidence" value="ECO:0007669"/>
    <property type="project" value="UniProtKB-UniRule"/>
</dbReference>
<reference evidence="10 11" key="1">
    <citation type="submission" date="2018-08" db="EMBL/GenBank/DDBJ databases">
        <title>A genome reference for cultivated species of the human gut microbiota.</title>
        <authorList>
            <person name="Zou Y."/>
            <person name="Xue W."/>
            <person name="Luo G."/>
        </authorList>
    </citation>
    <scope>NUCLEOTIDE SEQUENCE [LARGE SCALE GENOMIC DNA]</scope>
    <source>
        <strain evidence="10 11">AM42-13AC</strain>
    </source>
</reference>
<keyword evidence="3 5" id="KW-0378">Hydrolase</keyword>
<dbReference type="InterPro" id="IPR050131">
    <property type="entry name" value="Peptidase_S8_subtilisin-like"/>
</dbReference>
<feature type="domain" description="SpaA-like prealbumin fold" evidence="9">
    <location>
        <begin position="817"/>
        <end position="925"/>
    </location>
</feature>
<gene>
    <name evidence="10" type="ORF">DW907_08270</name>
</gene>
<dbReference type="AlphaFoldDB" id="A0A413UBS1"/>
<feature type="domain" description="SpaA-like prealbumin fold" evidence="9">
    <location>
        <begin position="702"/>
        <end position="784"/>
    </location>
</feature>
<keyword evidence="7" id="KW-0812">Transmembrane</keyword>
<evidence type="ECO:0000256" key="1">
    <source>
        <dbReference type="ARBA" id="ARBA00011073"/>
    </source>
</evidence>
<feature type="signal peptide" evidence="8">
    <location>
        <begin position="1"/>
        <end position="27"/>
    </location>
</feature>
<feature type="domain" description="SpaA-like prealbumin fold" evidence="9">
    <location>
        <begin position="1048"/>
        <end position="1113"/>
    </location>
</feature>
<organism evidence="10 11">
    <name type="scientific">Holdemanella biformis</name>
    <dbReference type="NCBI Taxonomy" id="1735"/>
    <lineage>
        <taxon>Bacteria</taxon>
        <taxon>Bacillati</taxon>
        <taxon>Bacillota</taxon>
        <taxon>Erysipelotrichia</taxon>
        <taxon>Erysipelotrichales</taxon>
        <taxon>Erysipelotrichaceae</taxon>
        <taxon>Holdemanella</taxon>
    </lineage>
</organism>
<evidence type="ECO:0000313" key="10">
    <source>
        <dbReference type="EMBL" id="RHB03680.1"/>
    </source>
</evidence>
<evidence type="ECO:0000256" key="2">
    <source>
        <dbReference type="ARBA" id="ARBA00022670"/>
    </source>
</evidence>
<feature type="active site" description="Charge relay system" evidence="5">
    <location>
        <position position="296"/>
    </location>
</feature>
<dbReference type="PROSITE" id="PS51892">
    <property type="entry name" value="SUBTILASE"/>
    <property type="match status" value="1"/>
</dbReference>
<dbReference type="RefSeq" id="WP_118011667.1">
    <property type="nucleotide sequence ID" value="NZ_QSGD01000033.1"/>
</dbReference>
<feature type="region of interest" description="Disordered" evidence="6">
    <location>
        <begin position="461"/>
        <end position="490"/>
    </location>
</feature>
<dbReference type="SUPFAM" id="SSF52743">
    <property type="entry name" value="Subtilisin-like"/>
    <property type="match status" value="1"/>
</dbReference>
<dbReference type="GO" id="GO:0006508">
    <property type="term" value="P:proteolysis"/>
    <property type="evidence" value="ECO:0007669"/>
    <property type="project" value="UniProtKB-KW"/>
</dbReference>
<evidence type="ECO:0000313" key="11">
    <source>
        <dbReference type="Proteomes" id="UP000285288"/>
    </source>
</evidence>
<protein>
    <recommendedName>
        <fullName evidence="9">SpaA-like prealbumin fold domain-containing protein</fullName>
    </recommendedName>
</protein>
<dbReference type="PANTHER" id="PTHR43806">
    <property type="entry name" value="PEPTIDASE S8"/>
    <property type="match status" value="1"/>
</dbReference>
<dbReference type="InterPro" id="IPR036852">
    <property type="entry name" value="Peptidase_S8/S53_dom_sf"/>
</dbReference>
<evidence type="ECO:0000256" key="3">
    <source>
        <dbReference type="ARBA" id="ARBA00022801"/>
    </source>
</evidence>
<feature type="compositionally biased region" description="Basic and acidic residues" evidence="6">
    <location>
        <begin position="132"/>
        <end position="142"/>
    </location>
</feature>
<sequence length="1215" mass="131384">MKKFTKVFLAFFVAALTSVNTVLPAHAEEESQSTLSQAGFSVSVVGDGTVTLSSGDFTKTLSDGETYSADYEEGTEIKIVSKSNENAVIDDITLNDSTISGFSSGKKSFSFVYTTKTADASFNVVFKQKENKESTNKTKAEAQSESQKYTGTEDENDGVSKEGTDQTDTSSDKTRLVVEGKKKEVSAEKGAVTAQFGKMYVLQYDSKSEATNAYEQLKSNGAKVNTEQVLSVDDDVETTDEVSTDVLDTAINKANDKTVKDYTGKGVIALIDTGTDGSTVDAVSFVDNDVTDNFGHAKKMIKTIRKQNKNAKILALKALDDNGKGTTASVVAALQYAIDSHVSIINMSFSGRSTEDKSLVDSKVKEAIKAGITVVASAGNNGSIAYDYIPANIAGVITVGACDEKGTILSTSNYGNVVDWYINADATSQAASTVTGILSKDGKVKEDKAKVFSPKSVKYASYKGSGSNKSDDFTTDDSGGSSGGSGSGGAYKTSSVDWVIYDDENTALGDASDLNTAKETIKNIIRKKIHTKYAEEDIANWTTFVTTGTDAHIKKILSNAVEQCKKNYIKENGDAVGFKPRIVAVGICSVLYDGRLVAPNKVWKYDLSNAEADDKVWSSKWDAAAANASLQHHGTKYNANSNLFYAKDTNGTWGLRSLKYLGTNSLSGQDNIRIIVLDDSTPGPQKGKLSIMKKSANPEITDNNPCYELKGAEYGVYKTKSDATNDKNKVNTLIIGKYDDTEKNKNWSNEIELEAGTYYVKETKAPKGYALNPNAVKVVIEAGKNTWIGEESNDFVDYPQSDPVRILLGKVDSETNKDKPQESASLEGAEFTVKYYKGLYDEDPATKGQTPARSWVLKTNENGFATLSGKYKVSGDDFYYASTGDPTLPVGTITIQETKAPTGYFINNEVFVRKIVAGGNKEGVDTYNQPEVLEKVIKFNIKKVQVGTTTPVSGAVFLHTKPDGTTESLTTDEKGEITITGLASGTHKIKEIKSPDGYQLNPNEVVFNVASGTGKITFTSGTNSLIAQGTKDSGDGYATFADKVNPFNLKITKTNEHGKVLKGAEFRLYSDEECKNVVDTQISDEKGLLTFKNLDVEKTYYFKETKAPQGYRIPVDENGKAYVHSVYVSATPQTNTFDFTIDNVQYNTSKTSGNIRLEGTKKDRVVAVDITNKTTQLLPETGSNGTILLIGLGVAVIAFALYRSSKEKHKSDVKE</sequence>
<keyword evidence="7" id="KW-0472">Membrane</keyword>
<feature type="chain" id="PRO_5019286550" description="SpaA-like prealbumin fold domain-containing protein" evidence="8">
    <location>
        <begin position="28"/>
        <end position="1215"/>
    </location>
</feature>
<evidence type="ECO:0000259" key="9">
    <source>
        <dbReference type="Pfam" id="PF17802"/>
    </source>
</evidence>
<feature type="active site" description="Charge relay system" evidence="5">
    <location>
        <position position="272"/>
    </location>
</feature>
<keyword evidence="2 5" id="KW-0645">Protease</keyword>
<keyword evidence="8" id="KW-0732">Signal</keyword>
<dbReference type="Gene3D" id="3.40.50.200">
    <property type="entry name" value="Peptidase S8/S53 domain"/>
    <property type="match status" value="1"/>
</dbReference>
<keyword evidence="7" id="KW-1133">Transmembrane helix</keyword>